<evidence type="ECO:0000259" key="6">
    <source>
        <dbReference type="PROSITE" id="PS50847"/>
    </source>
</evidence>
<keyword evidence="5" id="KW-0472">Membrane</keyword>
<dbReference type="HOGENOM" id="CLU_220010_0_0_9"/>
<sequence length="38" mass="4035">MNSMLPQTGEAATWILVVVAVIALIGGISLLIRGKKNR</sequence>
<feature type="transmembrane region" description="Helical" evidence="5">
    <location>
        <begin position="12"/>
        <end position="32"/>
    </location>
</feature>
<keyword evidence="5" id="KW-1133">Transmembrane helix</keyword>
<evidence type="ECO:0000256" key="4">
    <source>
        <dbReference type="ARBA" id="ARBA00023088"/>
    </source>
</evidence>
<keyword evidence="1" id="KW-0134">Cell wall</keyword>
<keyword evidence="8" id="KW-1185">Reference proteome</keyword>
<comment type="caution">
    <text evidence="7">The sequence shown here is derived from an EMBL/GenBank/DDBJ whole genome shotgun (WGS) entry which is preliminary data.</text>
</comment>
<dbReference type="PATRIC" id="fig|883113.3.peg.1196"/>
<dbReference type="NCBIfam" id="TIGR01167">
    <property type="entry name" value="LPXTG_anchor"/>
    <property type="match status" value="1"/>
</dbReference>
<gene>
    <name evidence="7" type="ORF">HMPREF9708_01201</name>
</gene>
<accession>H3NK12</accession>
<keyword evidence="3" id="KW-0732">Signal</keyword>
<dbReference type="STRING" id="883113.HMPREF9708_01201"/>
<dbReference type="RefSeq" id="WP_006309400.1">
    <property type="nucleotide sequence ID" value="NZ_JH601133.1"/>
</dbReference>
<protein>
    <submittedName>
        <fullName evidence="7">LPXTG-domain-containing protein cell wall anchor domain</fullName>
    </submittedName>
</protein>
<feature type="domain" description="Gram-positive cocci surface proteins LPxTG" evidence="6">
    <location>
        <begin position="5"/>
        <end position="38"/>
    </location>
</feature>
<evidence type="ECO:0000256" key="1">
    <source>
        <dbReference type="ARBA" id="ARBA00022512"/>
    </source>
</evidence>
<proteinExistence type="predicted"/>
<evidence type="ECO:0000313" key="7">
    <source>
        <dbReference type="EMBL" id="EHR36529.1"/>
    </source>
</evidence>
<organism evidence="7 8">
    <name type="scientific">Facklamia languida CCUG 37842</name>
    <dbReference type="NCBI Taxonomy" id="883113"/>
    <lineage>
        <taxon>Bacteria</taxon>
        <taxon>Bacillati</taxon>
        <taxon>Bacillota</taxon>
        <taxon>Bacilli</taxon>
        <taxon>Lactobacillales</taxon>
        <taxon>Aerococcaceae</taxon>
        <taxon>Facklamia</taxon>
    </lineage>
</organism>
<dbReference type="Proteomes" id="UP000006190">
    <property type="component" value="Unassembled WGS sequence"/>
</dbReference>
<keyword evidence="4" id="KW-0572">Peptidoglycan-anchor</keyword>
<evidence type="ECO:0000313" key="8">
    <source>
        <dbReference type="Proteomes" id="UP000006190"/>
    </source>
</evidence>
<dbReference type="AlphaFoldDB" id="H3NK12"/>
<reference evidence="7 8" key="1">
    <citation type="submission" date="2012-01" db="EMBL/GenBank/DDBJ databases">
        <title>The Genome Sequence of Facklamia languida CCUG 37842.</title>
        <authorList>
            <consortium name="The Broad Institute Genome Sequencing Platform"/>
            <person name="Earl A."/>
            <person name="Ward D."/>
            <person name="Feldgarden M."/>
            <person name="Gevers D."/>
            <person name="Huys G."/>
            <person name="Young S.K."/>
            <person name="Zeng Q."/>
            <person name="Gargeya S."/>
            <person name="Fitzgerald M."/>
            <person name="Haas B."/>
            <person name="Abouelleil A."/>
            <person name="Alvarado L."/>
            <person name="Arachchi H.M."/>
            <person name="Berlin A."/>
            <person name="Chapman S.B."/>
            <person name="Gearin G."/>
            <person name="Goldberg J."/>
            <person name="Griggs A."/>
            <person name="Gujja S."/>
            <person name="Hansen M."/>
            <person name="Heiman D."/>
            <person name="Howarth C."/>
            <person name="Larimer J."/>
            <person name="Lui A."/>
            <person name="MacDonald P.J.P."/>
            <person name="McCowen C."/>
            <person name="Montmayeur A."/>
            <person name="Murphy C."/>
            <person name="Neiman D."/>
            <person name="Pearson M."/>
            <person name="Priest M."/>
            <person name="Roberts A."/>
            <person name="Saif S."/>
            <person name="Shea T."/>
            <person name="Sisk P."/>
            <person name="Stolte C."/>
            <person name="Sykes S."/>
            <person name="Wortman J."/>
            <person name="Nusbaum C."/>
            <person name="Birren B."/>
        </authorList>
    </citation>
    <scope>NUCLEOTIDE SEQUENCE [LARGE SCALE GENOMIC DNA]</scope>
    <source>
        <strain evidence="7 8">CCUG 37842</strain>
    </source>
</reference>
<dbReference type="EMBL" id="AGEG01000014">
    <property type="protein sequence ID" value="EHR36529.1"/>
    <property type="molecule type" value="Genomic_DNA"/>
</dbReference>
<evidence type="ECO:0000256" key="3">
    <source>
        <dbReference type="ARBA" id="ARBA00022729"/>
    </source>
</evidence>
<name>H3NK12_9LACT</name>
<dbReference type="PROSITE" id="PS50847">
    <property type="entry name" value="GRAM_POS_ANCHORING"/>
    <property type="match status" value="1"/>
</dbReference>
<dbReference type="InterPro" id="IPR019931">
    <property type="entry name" value="LPXTG_anchor"/>
</dbReference>
<keyword evidence="2" id="KW-0964">Secreted</keyword>
<dbReference type="Pfam" id="PF00746">
    <property type="entry name" value="Gram_pos_anchor"/>
    <property type="match status" value="1"/>
</dbReference>
<evidence type="ECO:0000256" key="5">
    <source>
        <dbReference type="SAM" id="Phobius"/>
    </source>
</evidence>
<evidence type="ECO:0000256" key="2">
    <source>
        <dbReference type="ARBA" id="ARBA00022525"/>
    </source>
</evidence>
<keyword evidence="5" id="KW-0812">Transmembrane</keyword>